<dbReference type="Proteomes" id="UP000001514">
    <property type="component" value="Unassembled WGS sequence"/>
</dbReference>
<feature type="domain" description="Photolyase/cryptochrome alpha/beta" evidence="3">
    <location>
        <begin position="20"/>
        <end position="154"/>
    </location>
</feature>
<reference evidence="4 5" key="1">
    <citation type="journal article" date="2011" name="Science">
        <title>The Selaginella genome identifies genetic changes associated with the evolution of vascular plants.</title>
        <authorList>
            <person name="Banks J.A."/>
            <person name="Nishiyama T."/>
            <person name="Hasebe M."/>
            <person name="Bowman J.L."/>
            <person name="Gribskov M."/>
            <person name="dePamphilis C."/>
            <person name="Albert V.A."/>
            <person name="Aono N."/>
            <person name="Aoyama T."/>
            <person name="Ambrose B.A."/>
            <person name="Ashton N.W."/>
            <person name="Axtell M.J."/>
            <person name="Barker E."/>
            <person name="Barker M.S."/>
            <person name="Bennetzen J.L."/>
            <person name="Bonawitz N.D."/>
            <person name="Chapple C."/>
            <person name="Cheng C."/>
            <person name="Correa L.G."/>
            <person name="Dacre M."/>
            <person name="DeBarry J."/>
            <person name="Dreyer I."/>
            <person name="Elias M."/>
            <person name="Engstrom E.M."/>
            <person name="Estelle M."/>
            <person name="Feng L."/>
            <person name="Finet C."/>
            <person name="Floyd S.K."/>
            <person name="Frommer W.B."/>
            <person name="Fujita T."/>
            <person name="Gramzow L."/>
            <person name="Gutensohn M."/>
            <person name="Harholt J."/>
            <person name="Hattori M."/>
            <person name="Heyl A."/>
            <person name="Hirai T."/>
            <person name="Hiwatashi Y."/>
            <person name="Ishikawa M."/>
            <person name="Iwata M."/>
            <person name="Karol K.G."/>
            <person name="Koehler B."/>
            <person name="Kolukisaoglu U."/>
            <person name="Kubo M."/>
            <person name="Kurata T."/>
            <person name="Lalonde S."/>
            <person name="Li K."/>
            <person name="Li Y."/>
            <person name="Litt A."/>
            <person name="Lyons E."/>
            <person name="Manning G."/>
            <person name="Maruyama T."/>
            <person name="Michael T.P."/>
            <person name="Mikami K."/>
            <person name="Miyazaki S."/>
            <person name="Morinaga S."/>
            <person name="Murata T."/>
            <person name="Mueller-Roeber B."/>
            <person name="Nelson D.R."/>
            <person name="Obara M."/>
            <person name="Oguri Y."/>
            <person name="Olmstead R.G."/>
            <person name="Onodera N."/>
            <person name="Petersen B.L."/>
            <person name="Pils B."/>
            <person name="Prigge M."/>
            <person name="Rensing S.A."/>
            <person name="Riano-Pachon D.M."/>
            <person name="Roberts A.W."/>
            <person name="Sato Y."/>
            <person name="Scheller H.V."/>
            <person name="Schulz B."/>
            <person name="Schulz C."/>
            <person name="Shakirov E.V."/>
            <person name="Shibagaki N."/>
            <person name="Shinohara N."/>
            <person name="Shippen D.E."/>
            <person name="Soerensen I."/>
            <person name="Sotooka R."/>
            <person name="Sugimoto N."/>
            <person name="Sugita M."/>
            <person name="Sumikawa N."/>
            <person name="Tanurdzic M."/>
            <person name="Theissen G."/>
            <person name="Ulvskov P."/>
            <person name="Wakazuki S."/>
            <person name="Weng J.K."/>
            <person name="Willats W.W."/>
            <person name="Wipf D."/>
            <person name="Wolf P.G."/>
            <person name="Yang L."/>
            <person name="Zimmer A.D."/>
            <person name="Zhu Q."/>
            <person name="Mitros T."/>
            <person name="Hellsten U."/>
            <person name="Loque D."/>
            <person name="Otillar R."/>
            <person name="Salamov A."/>
            <person name="Schmutz J."/>
            <person name="Shapiro H."/>
            <person name="Lindquist E."/>
            <person name="Lucas S."/>
            <person name="Rokhsar D."/>
            <person name="Grigoriev I.V."/>
        </authorList>
    </citation>
    <scope>NUCLEOTIDE SEQUENCE [LARGE SCALE GENOMIC DNA]</scope>
</reference>
<dbReference type="Gene3D" id="3.40.50.620">
    <property type="entry name" value="HUPs"/>
    <property type="match status" value="1"/>
</dbReference>
<dbReference type="EMBL" id="GL377572">
    <property type="protein sequence ID" value="EFJ32286.1"/>
    <property type="molecule type" value="Genomic_DNA"/>
</dbReference>
<evidence type="ECO:0000256" key="1">
    <source>
        <dbReference type="ARBA" id="ARBA00005862"/>
    </source>
</evidence>
<dbReference type="InterPro" id="IPR006050">
    <property type="entry name" value="DNA_photolyase_N"/>
</dbReference>
<dbReference type="SMR" id="D8R6C0"/>
<keyword evidence="5" id="KW-1185">Reference proteome</keyword>
<dbReference type="Gramene" id="EFJ32286">
    <property type="protein sequence ID" value="EFJ32286"/>
    <property type="gene ID" value="SELMODRAFT_85247"/>
</dbReference>
<dbReference type="GO" id="GO:0003904">
    <property type="term" value="F:deoxyribodipyrimidine photo-lyase activity"/>
    <property type="evidence" value="ECO:0000318"/>
    <property type="project" value="GO_Central"/>
</dbReference>
<dbReference type="SUPFAM" id="SSF48173">
    <property type="entry name" value="Cryptochrome/photolyase FAD-binding domain"/>
    <property type="match status" value="1"/>
</dbReference>
<dbReference type="eggNOG" id="KOG0133">
    <property type="taxonomic scope" value="Eukaryota"/>
</dbReference>
<dbReference type="Pfam" id="PF00875">
    <property type="entry name" value="DNA_photolyase"/>
    <property type="match status" value="1"/>
</dbReference>
<dbReference type="OMA" id="MAPAYTS"/>
<dbReference type="GO" id="GO:0003677">
    <property type="term" value="F:DNA binding"/>
    <property type="evidence" value="ECO:0000318"/>
    <property type="project" value="GO_Central"/>
</dbReference>
<proteinExistence type="inferred from homology"/>
<accession>D8R6C0</accession>
<evidence type="ECO:0000313" key="4">
    <source>
        <dbReference type="EMBL" id="EFJ32286.1"/>
    </source>
</evidence>
<feature type="binding site" evidence="2">
    <location>
        <begin position="314"/>
        <end position="321"/>
    </location>
    <ligand>
        <name>FAD</name>
        <dbReference type="ChEBI" id="CHEBI:57692"/>
    </ligand>
</feature>
<dbReference type="InParanoid" id="D8R6C0"/>
<dbReference type="InterPro" id="IPR002081">
    <property type="entry name" value="Cryptochrome/DNA_photolyase_1"/>
</dbReference>
<comment type="similarity">
    <text evidence="1">Belongs to the DNA photolyase class-1 family.</text>
</comment>
<dbReference type="InterPro" id="IPR036155">
    <property type="entry name" value="Crypto/Photolyase_N_sf"/>
</dbReference>
<dbReference type="PANTHER" id="PTHR11455">
    <property type="entry name" value="CRYPTOCHROME"/>
    <property type="match status" value="1"/>
</dbReference>
<organism evidence="5">
    <name type="scientific">Selaginella moellendorffii</name>
    <name type="common">Spikemoss</name>
    <dbReference type="NCBI Taxonomy" id="88036"/>
    <lineage>
        <taxon>Eukaryota</taxon>
        <taxon>Viridiplantae</taxon>
        <taxon>Streptophyta</taxon>
        <taxon>Embryophyta</taxon>
        <taxon>Tracheophyta</taxon>
        <taxon>Lycopodiopsida</taxon>
        <taxon>Selaginellales</taxon>
        <taxon>Selaginellaceae</taxon>
        <taxon>Selaginella</taxon>
    </lineage>
</organism>
<dbReference type="InterPro" id="IPR036134">
    <property type="entry name" value="Crypto/Photolyase_FAD-like_sf"/>
</dbReference>
<dbReference type="KEGG" id="smo:SELMODRAFT_85247"/>
<evidence type="ECO:0000259" key="3">
    <source>
        <dbReference type="PROSITE" id="PS51645"/>
    </source>
</evidence>
<keyword evidence="2" id="KW-0285">Flavoprotein</keyword>
<dbReference type="HOGENOM" id="CLU_010348_0_0_1"/>
<dbReference type="PROSITE" id="PS51645">
    <property type="entry name" value="PHR_CRY_ALPHA_BETA"/>
    <property type="match status" value="1"/>
</dbReference>
<comment type="cofactor">
    <cofactor evidence="2">
        <name>FAD</name>
        <dbReference type="ChEBI" id="CHEBI:57692"/>
    </cofactor>
    <text evidence="2">Binds 1 FAD per subunit.</text>
</comment>
<dbReference type="InterPro" id="IPR014729">
    <property type="entry name" value="Rossmann-like_a/b/a_fold"/>
</dbReference>
<sequence>MLPRSGRRYGNPAAGAGMRRASIVWFRNDLRVHDNEALAAANKESLSVIPVYCFDPKDYGKSASGFDKTGPYRAKFLVECVANLRDNLRERGSELVVRIGNPVEVLSTIAKAVGADGLYAHQEVSSEELGMEDKVTSALKDQNVDVKFFWGSTLFHVDDLPFKVEDMPSNYGGFRDKVKDVQVRAATEAPKQLKGLPSQGDVKAGDIPSLQELGLSPVSAAGQHKRNRMIGGEVEALKRLKSFSLVSPPPSKGGKENSIYGANFSSKISPWLAMGCLSPRKMFEDLKKTTSRFVLDSVVASTSGDSGMQWLVFELLWRDFFRFVTKKHGAAKKTQTEAVPAMACA</sequence>
<protein>
    <recommendedName>
        <fullName evidence="3">Photolyase/cryptochrome alpha/beta domain-containing protein</fullName>
    </recommendedName>
</protein>
<feature type="binding site" evidence="2">
    <location>
        <begin position="265"/>
        <end position="269"/>
    </location>
    <ligand>
        <name>FAD</name>
        <dbReference type="ChEBI" id="CHEBI:57692"/>
    </ligand>
</feature>
<keyword evidence="2" id="KW-0274">FAD</keyword>
<dbReference type="GO" id="GO:0000719">
    <property type="term" value="P:photoreactive repair"/>
    <property type="evidence" value="ECO:0000318"/>
    <property type="project" value="GO_Central"/>
</dbReference>
<evidence type="ECO:0000313" key="5">
    <source>
        <dbReference type="Proteomes" id="UP000001514"/>
    </source>
</evidence>
<dbReference type="AlphaFoldDB" id="D8R6C0"/>
<name>D8R6C0_SELML</name>
<dbReference type="PANTHER" id="PTHR11455:SF2">
    <property type="entry name" value="BLUE-LIGHT PHOTORECEPTOR PHR2"/>
    <property type="match status" value="1"/>
</dbReference>
<dbReference type="SUPFAM" id="SSF52425">
    <property type="entry name" value="Cryptochrome/photolyase, N-terminal domain"/>
    <property type="match status" value="1"/>
</dbReference>
<gene>
    <name evidence="4" type="ORF">SELMODRAFT_85247</name>
</gene>
<dbReference type="Gene3D" id="1.25.40.80">
    <property type="match status" value="1"/>
</dbReference>
<dbReference type="FunCoup" id="D8R6C0">
    <property type="interactions" value="1233"/>
</dbReference>
<dbReference type="GO" id="GO:0071949">
    <property type="term" value="F:FAD binding"/>
    <property type="evidence" value="ECO:0000318"/>
    <property type="project" value="GO_Central"/>
</dbReference>
<dbReference type="STRING" id="88036.D8R6C0"/>
<evidence type="ECO:0000256" key="2">
    <source>
        <dbReference type="PIRSR" id="PIRSR602081-1"/>
    </source>
</evidence>